<dbReference type="AlphaFoldDB" id="A0AAV1JUW3"/>
<evidence type="ECO:0000313" key="2">
    <source>
        <dbReference type="EMBL" id="CAK1553119.1"/>
    </source>
</evidence>
<gene>
    <name evidence="2" type="ORF">LNINA_LOCUS12136</name>
</gene>
<comment type="caution">
    <text evidence="2">The sequence shown here is derived from an EMBL/GenBank/DDBJ whole genome shotgun (WGS) entry which is preliminary data.</text>
</comment>
<name>A0AAV1JUW3_9NEOP</name>
<keyword evidence="3" id="KW-1185">Reference proteome</keyword>
<dbReference type="Proteomes" id="UP001497472">
    <property type="component" value="Unassembled WGS sequence"/>
</dbReference>
<evidence type="ECO:0000313" key="3">
    <source>
        <dbReference type="Proteomes" id="UP001497472"/>
    </source>
</evidence>
<protein>
    <submittedName>
        <fullName evidence="2">Uncharacterized protein</fullName>
    </submittedName>
</protein>
<dbReference type="EMBL" id="CAVLEF010000203">
    <property type="protein sequence ID" value="CAK1553119.1"/>
    <property type="molecule type" value="Genomic_DNA"/>
</dbReference>
<evidence type="ECO:0000256" key="1">
    <source>
        <dbReference type="SAM" id="MobiDB-lite"/>
    </source>
</evidence>
<accession>A0AAV1JUW3</accession>
<sequence length="79" mass="8671">MSSGARELKERAVRSLNWKSRCFIADTLPSAGAVPFVRQFCEHVRSSQCSYVTRFRRATGARGPPSPPGGRTYRALGAV</sequence>
<proteinExistence type="predicted"/>
<organism evidence="2 3">
    <name type="scientific">Leptosia nina</name>
    <dbReference type="NCBI Taxonomy" id="320188"/>
    <lineage>
        <taxon>Eukaryota</taxon>
        <taxon>Metazoa</taxon>
        <taxon>Ecdysozoa</taxon>
        <taxon>Arthropoda</taxon>
        <taxon>Hexapoda</taxon>
        <taxon>Insecta</taxon>
        <taxon>Pterygota</taxon>
        <taxon>Neoptera</taxon>
        <taxon>Endopterygota</taxon>
        <taxon>Lepidoptera</taxon>
        <taxon>Glossata</taxon>
        <taxon>Ditrysia</taxon>
        <taxon>Papilionoidea</taxon>
        <taxon>Pieridae</taxon>
        <taxon>Pierinae</taxon>
        <taxon>Leptosia</taxon>
    </lineage>
</organism>
<reference evidence="2 3" key="1">
    <citation type="submission" date="2023-11" db="EMBL/GenBank/DDBJ databases">
        <authorList>
            <person name="Okamura Y."/>
        </authorList>
    </citation>
    <scope>NUCLEOTIDE SEQUENCE [LARGE SCALE GENOMIC DNA]</scope>
</reference>
<feature type="region of interest" description="Disordered" evidence="1">
    <location>
        <begin position="58"/>
        <end position="79"/>
    </location>
</feature>